<evidence type="ECO:0000259" key="17">
    <source>
        <dbReference type="Pfam" id="PF17766"/>
    </source>
</evidence>
<keyword evidence="9 12" id="KW-0720">Serine protease</keyword>
<gene>
    <name evidence="18" type="ORF">D5086_0000175860</name>
</gene>
<dbReference type="InterPro" id="IPR045051">
    <property type="entry name" value="SBT"/>
</dbReference>
<reference evidence="18" key="1">
    <citation type="submission" date="2018-10" db="EMBL/GenBank/DDBJ databases">
        <title>Population genomic analysis revealed the cold adaptation of white poplar.</title>
        <authorList>
            <person name="Liu Y.-J."/>
        </authorList>
    </citation>
    <scope>NUCLEOTIDE SEQUENCE [LARGE SCALE GENOMIC DNA]</scope>
    <source>
        <strain evidence="18">PAL-ZL1</strain>
    </source>
</reference>
<dbReference type="SUPFAM" id="SSF52743">
    <property type="entry name" value="Subtilisin-like"/>
    <property type="match status" value="1"/>
</dbReference>
<feature type="domain" description="Inhibitor I9" evidence="16">
    <location>
        <begin position="41"/>
        <end position="119"/>
    </location>
</feature>
<protein>
    <recommendedName>
        <fullName evidence="19">Subtilisin-like protease SBT1.7</fullName>
    </recommendedName>
</protein>
<evidence type="ECO:0000313" key="18">
    <source>
        <dbReference type="EMBL" id="TKS01103.1"/>
    </source>
</evidence>
<dbReference type="GO" id="GO:0009610">
    <property type="term" value="P:response to symbiotic fungus"/>
    <property type="evidence" value="ECO:0007669"/>
    <property type="project" value="UniProtKB-ARBA"/>
</dbReference>
<feature type="active site" description="Charge relay system" evidence="11 12">
    <location>
        <position position="210"/>
    </location>
</feature>
<dbReference type="EMBL" id="RCHU01000575">
    <property type="protein sequence ID" value="TKS01103.1"/>
    <property type="molecule type" value="Genomic_DNA"/>
</dbReference>
<dbReference type="Gene3D" id="3.40.50.200">
    <property type="entry name" value="Peptidase S8/S53 domain"/>
    <property type="match status" value="1"/>
</dbReference>
<feature type="chain" id="PRO_5020714128" description="Subtilisin-like protease SBT1.7" evidence="13">
    <location>
        <begin position="19"/>
        <end position="724"/>
    </location>
</feature>
<proteinExistence type="inferred from homology"/>
<comment type="similarity">
    <text evidence="3 12">Belongs to the peptidase S8 family.</text>
</comment>
<keyword evidence="5" id="KW-0964">Secreted</keyword>
<dbReference type="GO" id="GO:0048046">
    <property type="term" value="C:apoplast"/>
    <property type="evidence" value="ECO:0007669"/>
    <property type="project" value="UniProtKB-SubCell"/>
</dbReference>
<dbReference type="Pfam" id="PF02225">
    <property type="entry name" value="PA"/>
    <property type="match status" value="1"/>
</dbReference>
<dbReference type="InterPro" id="IPR036852">
    <property type="entry name" value="Peptidase_S8/S53_dom_sf"/>
</dbReference>
<dbReference type="Gene3D" id="3.30.70.80">
    <property type="entry name" value="Peptidase S8 propeptide/proteinase inhibitor I9"/>
    <property type="match status" value="1"/>
</dbReference>
<evidence type="ECO:0000256" key="13">
    <source>
        <dbReference type="SAM" id="SignalP"/>
    </source>
</evidence>
<dbReference type="InterPro" id="IPR037045">
    <property type="entry name" value="S8pro/Inhibitor_I9_sf"/>
</dbReference>
<keyword evidence="10" id="KW-0325">Glycoprotein</keyword>
<dbReference type="STRING" id="43335.A0A4U5PUI4"/>
<evidence type="ECO:0000256" key="1">
    <source>
        <dbReference type="ARBA" id="ARBA00002076"/>
    </source>
</evidence>
<evidence type="ECO:0000256" key="5">
    <source>
        <dbReference type="ARBA" id="ARBA00022525"/>
    </source>
</evidence>
<evidence type="ECO:0000256" key="3">
    <source>
        <dbReference type="ARBA" id="ARBA00011073"/>
    </source>
</evidence>
<dbReference type="Pfam" id="PF17766">
    <property type="entry name" value="fn3_6"/>
    <property type="match status" value="1"/>
</dbReference>
<evidence type="ECO:0000259" key="14">
    <source>
        <dbReference type="Pfam" id="PF00082"/>
    </source>
</evidence>
<accession>A0A4U5PUI4</accession>
<feature type="active site" description="Charge relay system" evidence="11 12">
    <location>
        <position position="154"/>
    </location>
</feature>
<dbReference type="InterPro" id="IPR015500">
    <property type="entry name" value="Peptidase_S8_subtilisin-rel"/>
</dbReference>
<evidence type="ECO:0000256" key="8">
    <source>
        <dbReference type="ARBA" id="ARBA00022801"/>
    </source>
</evidence>
<dbReference type="InterPro" id="IPR023827">
    <property type="entry name" value="Peptidase_S8_Asp-AS"/>
</dbReference>
<sequence length="724" mass="76196">MLVTILLSLTVLFSSTQAITDQVVSSSTSSSIVNQESKLETYIVFLKKSEGMVSAKPEDLDNWYQSFLPAVTTSSSNQQRLIDSYHHVVTGFAAKLTKQEAKAMETKEGFVSAWPQNVLNVKTTHTPNFLGLEQNLGFWNHSNYGKGVIVGVLDTGVTPYHPSFSDEGMPPPPPKWKGKCEFNGTLCNNKLIGARNFYSAGKPPIDGHGHGTHTASTAAGNPVPGASFFDQYNGTAVGIASSAHLAIYQVCSEFGSCSESDILAGMDTAVEDGVDVLSLSLGGPSVPFYEDSIAIGAFGAIQKGILVSCAAGNSGPFNESLSNEAPWILTVGASTVDISTRATVMLGNNAQYDGESFYQPTNFSSSLLPLFCAGSNGNESAAFCDPGYLKDVDVRGKVVLCERGGYSGLDNKGQEVKDAGGAAMIVMNDEFYGSVTTASLHVLPASHVTYADGLSVKAYINSTPSPMATILFKGTVFGVPYAPQVAMFSSRGPSLASPGILKPDILGPGVRILAAWLHPVDNRLNTTPGFNVISGTSMATPHLSGIAALLKSSHPDRSPAAIKSAIMTTAYLTNLGGMPITDQVFVPVDVFGIGSGHVNPTKADDPGNVYDCPVTCSNSSSIPEAQLNYPSFSIKLGSGPQAYTRTVTNVGPLKSSYIAEIIAPQGVGVKVTPSAIELGGGRSKATYSVTFTRTANVKVPFAQRYLNRVSADHVVRSPTAVIFE</sequence>
<dbReference type="Gene3D" id="2.60.40.2310">
    <property type="match status" value="1"/>
</dbReference>
<organism evidence="18">
    <name type="scientific">Populus alba</name>
    <name type="common">White poplar</name>
    <dbReference type="NCBI Taxonomy" id="43335"/>
    <lineage>
        <taxon>Eukaryota</taxon>
        <taxon>Viridiplantae</taxon>
        <taxon>Streptophyta</taxon>
        <taxon>Embryophyta</taxon>
        <taxon>Tracheophyta</taxon>
        <taxon>Spermatophyta</taxon>
        <taxon>Magnoliopsida</taxon>
        <taxon>eudicotyledons</taxon>
        <taxon>Gunneridae</taxon>
        <taxon>Pentapetalae</taxon>
        <taxon>rosids</taxon>
        <taxon>fabids</taxon>
        <taxon>Malpighiales</taxon>
        <taxon>Salicaceae</taxon>
        <taxon>Saliceae</taxon>
        <taxon>Populus</taxon>
    </lineage>
</organism>
<feature type="domain" description="PA" evidence="15">
    <location>
        <begin position="382"/>
        <end position="454"/>
    </location>
</feature>
<dbReference type="FunFam" id="3.50.30.30:FF:000005">
    <property type="entry name" value="subtilisin-like protease SBT1.5"/>
    <property type="match status" value="1"/>
</dbReference>
<comment type="subcellular location">
    <subcellularLocation>
        <location evidence="2">Secreted</location>
        <location evidence="2">Extracellular space</location>
        <location evidence="2">Apoplast</location>
    </subcellularLocation>
</comment>
<dbReference type="Gene3D" id="3.50.30.30">
    <property type="match status" value="1"/>
</dbReference>
<dbReference type="PRINTS" id="PR00723">
    <property type="entry name" value="SUBTILISIN"/>
</dbReference>
<keyword evidence="7 13" id="KW-0732">Signal</keyword>
<comment type="caution">
    <text evidence="18">The sequence shown here is derived from an EMBL/GenBank/DDBJ whole genome shotgun (WGS) entry which is preliminary data.</text>
</comment>
<dbReference type="Pfam" id="PF05922">
    <property type="entry name" value="Inhibitor_I9"/>
    <property type="match status" value="1"/>
</dbReference>
<keyword evidence="8 12" id="KW-0378">Hydrolase</keyword>
<dbReference type="PROSITE" id="PS00136">
    <property type="entry name" value="SUBTILASE_ASP"/>
    <property type="match status" value="1"/>
</dbReference>
<dbReference type="AlphaFoldDB" id="A0A4U5PUI4"/>
<feature type="signal peptide" evidence="13">
    <location>
        <begin position="1"/>
        <end position="18"/>
    </location>
</feature>
<dbReference type="CDD" id="cd02120">
    <property type="entry name" value="PA_subtilisin_like"/>
    <property type="match status" value="1"/>
</dbReference>
<name>A0A4U5PUI4_POPAL</name>
<dbReference type="InterPro" id="IPR041469">
    <property type="entry name" value="Subtilisin-like_FN3"/>
</dbReference>
<dbReference type="GO" id="GO:0006508">
    <property type="term" value="P:proteolysis"/>
    <property type="evidence" value="ECO:0007669"/>
    <property type="project" value="UniProtKB-KW"/>
</dbReference>
<evidence type="ECO:0000256" key="4">
    <source>
        <dbReference type="ARBA" id="ARBA00022523"/>
    </source>
</evidence>
<dbReference type="InterPro" id="IPR034197">
    <property type="entry name" value="Peptidases_S8_3"/>
</dbReference>
<comment type="function">
    <text evidence="1">Required for arbuscular mycorrhiza (AM) development during AM symbiosis with AM fungi (e.g. Glomeromycota intraradices).</text>
</comment>
<keyword evidence="6 12" id="KW-0645">Protease</keyword>
<feature type="domain" description="Peptidase S8/S53" evidence="14">
    <location>
        <begin position="145"/>
        <end position="575"/>
    </location>
</feature>
<dbReference type="InterPro" id="IPR010259">
    <property type="entry name" value="S8pro/Inhibitor_I9"/>
</dbReference>
<dbReference type="PROSITE" id="PS51892">
    <property type="entry name" value="SUBTILASE"/>
    <property type="match status" value="1"/>
</dbReference>
<dbReference type="InterPro" id="IPR046450">
    <property type="entry name" value="PA_dom_sf"/>
</dbReference>
<dbReference type="PANTHER" id="PTHR10795">
    <property type="entry name" value="PROPROTEIN CONVERTASE SUBTILISIN/KEXIN"/>
    <property type="match status" value="1"/>
</dbReference>
<dbReference type="InterPro" id="IPR003137">
    <property type="entry name" value="PA_domain"/>
</dbReference>
<evidence type="ECO:0000256" key="11">
    <source>
        <dbReference type="PIRSR" id="PIRSR615500-1"/>
    </source>
</evidence>
<evidence type="ECO:0000256" key="12">
    <source>
        <dbReference type="PROSITE-ProRule" id="PRU01240"/>
    </source>
</evidence>
<evidence type="ECO:0000259" key="15">
    <source>
        <dbReference type="Pfam" id="PF02225"/>
    </source>
</evidence>
<evidence type="ECO:0000256" key="6">
    <source>
        <dbReference type="ARBA" id="ARBA00022670"/>
    </source>
</evidence>
<evidence type="ECO:0000256" key="10">
    <source>
        <dbReference type="ARBA" id="ARBA00023180"/>
    </source>
</evidence>
<dbReference type="GO" id="GO:0004252">
    <property type="term" value="F:serine-type endopeptidase activity"/>
    <property type="evidence" value="ECO:0007669"/>
    <property type="project" value="UniProtKB-UniRule"/>
</dbReference>
<evidence type="ECO:0000256" key="2">
    <source>
        <dbReference type="ARBA" id="ARBA00004271"/>
    </source>
</evidence>
<dbReference type="Pfam" id="PF00082">
    <property type="entry name" value="Peptidase_S8"/>
    <property type="match status" value="1"/>
</dbReference>
<evidence type="ECO:0000259" key="16">
    <source>
        <dbReference type="Pfam" id="PF05922"/>
    </source>
</evidence>
<dbReference type="CDD" id="cd04852">
    <property type="entry name" value="Peptidases_S8_3"/>
    <property type="match status" value="1"/>
</dbReference>
<evidence type="ECO:0008006" key="19">
    <source>
        <dbReference type="Google" id="ProtNLM"/>
    </source>
</evidence>
<dbReference type="InterPro" id="IPR000209">
    <property type="entry name" value="Peptidase_S8/S53_dom"/>
</dbReference>
<keyword evidence="4" id="KW-0052">Apoplast</keyword>
<feature type="domain" description="Subtilisin-like protease fibronectin type-III" evidence="17">
    <location>
        <begin position="626"/>
        <end position="721"/>
    </location>
</feature>
<evidence type="ECO:0000256" key="9">
    <source>
        <dbReference type="ARBA" id="ARBA00022825"/>
    </source>
</evidence>
<feature type="active site" description="Charge relay system" evidence="11 12">
    <location>
        <position position="537"/>
    </location>
</feature>
<dbReference type="SUPFAM" id="SSF52025">
    <property type="entry name" value="PA domain"/>
    <property type="match status" value="1"/>
</dbReference>
<evidence type="ECO:0000256" key="7">
    <source>
        <dbReference type="ARBA" id="ARBA00022729"/>
    </source>
</evidence>